<sequence>MASYQDINNYMVNSRNQNAVNHVLAYMERTALENVDASIFDRLANLPCGPPFRESVLDRALGFLRVQYDEESDSPWAVALNPWECRLLNYTTGSSFTKVFCTKLYIPFDGCYDNTRNVGRLDNFLTTFSGLAARVASGRADRGAINPWHIKELVFYQDPLFSSADVGSVRDLSRAKSIRHFLKRLDEDQKGGLLPTVTPKRVKAYAKICTEGHLEEMDLLFRYDPNKVCLMWLRIIELFRFVPNLEVFKWQSNARIVEPFLNAISHYCKKLKVLDLELHNGFDDNSYMLNAWNRFYTSKTTGRLYQSHQILEEEPTKHICEYIARDPKDRAPEELPTQCHINLKLIIKMERDVQSIIETVGKFTRHVQSLYIDRSKSHVFLDDNRKREHGRPYEKSWFHLPFGVTSLTLIATDATIHNCVMGAIIPASIESLEIKDCQSLDGVYLPILTGLNRLRKFKISFPPLDEAKERAYRYWRHYVFQKQVALDFLRCDTIELDELDIRGDFGEPTLNPVEFSGLSTDLFFAVEAQAESLVRLRVVNNNIDFTLAEIGSILVQAKNLTQLGLTCRAFAYQDRLGHWIEQGLGTQNNFEGLLALFGQNRNFFSFTILRTHYNILDEAVYDRDGADRLITPTRSHLDYEAIVKKMSEQGLPVEHFAIFAEGRENAYGIFQTEWDEDVYTHQLRDVLLHGQGVVEGTLEMYDEFEEVNEKWIEKSDVDMPRPVEGPPDRSQI</sequence>
<dbReference type="AlphaFoldDB" id="A0A1B8G7Y2"/>
<evidence type="ECO:0000313" key="1">
    <source>
        <dbReference type="EMBL" id="OBT91932.1"/>
    </source>
</evidence>
<dbReference type="SUPFAM" id="SSF52047">
    <property type="entry name" value="RNI-like"/>
    <property type="match status" value="1"/>
</dbReference>
<name>A0A1B8G7Y2_9PEZI</name>
<gene>
    <name evidence="1" type="ORF">VE01_09902</name>
</gene>
<keyword evidence="2" id="KW-1185">Reference proteome</keyword>
<organism evidence="1 2">
    <name type="scientific">Pseudogymnoascus verrucosus</name>
    <dbReference type="NCBI Taxonomy" id="342668"/>
    <lineage>
        <taxon>Eukaryota</taxon>
        <taxon>Fungi</taxon>
        <taxon>Dikarya</taxon>
        <taxon>Ascomycota</taxon>
        <taxon>Pezizomycotina</taxon>
        <taxon>Leotiomycetes</taxon>
        <taxon>Thelebolales</taxon>
        <taxon>Thelebolaceae</taxon>
        <taxon>Pseudogymnoascus</taxon>
    </lineage>
</organism>
<reference evidence="2" key="2">
    <citation type="journal article" date="2018" name="Nat. Commun.">
        <title>Extreme sensitivity to ultraviolet light in the fungal pathogen causing white-nose syndrome of bats.</title>
        <authorList>
            <person name="Palmer J.M."/>
            <person name="Drees K.P."/>
            <person name="Foster J.T."/>
            <person name="Lindner D.L."/>
        </authorList>
    </citation>
    <scope>NUCLEOTIDE SEQUENCE [LARGE SCALE GENOMIC DNA]</scope>
    <source>
        <strain evidence="2">UAMH 10579</strain>
    </source>
</reference>
<protein>
    <submittedName>
        <fullName evidence="1">Uncharacterized protein</fullName>
    </submittedName>
</protein>
<dbReference type="STRING" id="342668.A0A1B8G7Y2"/>
<dbReference type="GeneID" id="28843288"/>
<dbReference type="EMBL" id="KV460277">
    <property type="protein sequence ID" value="OBT91932.1"/>
    <property type="molecule type" value="Genomic_DNA"/>
</dbReference>
<dbReference type="RefSeq" id="XP_018125665.1">
    <property type="nucleotide sequence ID" value="XM_018279309.2"/>
</dbReference>
<dbReference type="Proteomes" id="UP000091956">
    <property type="component" value="Unassembled WGS sequence"/>
</dbReference>
<reference evidence="1 2" key="1">
    <citation type="submission" date="2016-03" db="EMBL/GenBank/DDBJ databases">
        <title>Comparative genomics of Pseudogymnoascus destructans, the fungus causing white-nose syndrome of bats.</title>
        <authorList>
            <person name="Palmer J.M."/>
            <person name="Drees K.P."/>
            <person name="Foster J.T."/>
            <person name="Lindner D.L."/>
        </authorList>
    </citation>
    <scope>NUCLEOTIDE SEQUENCE [LARGE SCALE GENOMIC DNA]</scope>
    <source>
        <strain evidence="1 2">UAMH 10579</strain>
    </source>
</reference>
<accession>A0A1B8G7Y2</accession>
<proteinExistence type="predicted"/>
<dbReference type="OrthoDB" id="3433701at2759"/>
<evidence type="ECO:0000313" key="2">
    <source>
        <dbReference type="Proteomes" id="UP000091956"/>
    </source>
</evidence>